<dbReference type="EMBL" id="OZ022405">
    <property type="protein sequence ID" value="CAK9435294.1"/>
    <property type="molecule type" value="Genomic_DNA"/>
</dbReference>
<dbReference type="EMBL" id="OZ022410">
    <property type="protein sequence ID" value="CAK9440889.1"/>
    <property type="molecule type" value="Genomic_DNA"/>
</dbReference>
<feature type="region of interest" description="Disordered" evidence="1">
    <location>
        <begin position="173"/>
        <end position="201"/>
    </location>
</feature>
<evidence type="ECO:0000259" key="4">
    <source>
        <dbReference type="Pfam" id="PF25038"/>
    </source>
</evidence>
<dbReference type="EMBL" id="OZ022409">
    <property type="protein sequence ID" value="CAK9440755.1"/>
    <property type="molecule type" value="Genomic_DNA"/>
</dbReference>
<evidence type="ECO:0000313" key="14">
    <source>
        <dbReference type="Proteomes" id="UP001497383"/>
    </source>
</evidence>
<evidence type="ECO:0000313" key="8">
    <source>
        <dbReference type="EMBL" id="CAK9437721.1"/>
    </source>
</evidence>
<evidence type="ECO:0000313" key="10">
    <source>
        <dbReference type="EMBL" id="CAK9439807.1"/>
    </source>
</evidence>
<dbReference type="EMBL" id="OZ022406">
    <property type="protein sequence ID" value="CAK9436666.1"/>
    <property type="molecule type" value="Genomic_DNA"/>
</dbReference>
<dbReference type="Proteomes" id="UP001497383">
    <property type="component" value="Chromosome 6"/>
</dbReference>
<keyword evidence="14" id="KW-1185">Reference proteome</keyword>
<dbReference type="InterPro" id="IPR048636">
    <property type="entry name" value="Csf1_N"/>
</dbReference>
<dbReference type="EMBL" id="OZ022405">
    <property type="protein sequence ID" value="CAK9436623.1"/>
    <property type="molecule type" value="Genomic_DNA"/>
</dbReference>
<feature type="compositionally biased region" description="Low complexity" evidence="1">
    <location>
        <begin position="177"/>
        <end position="190"/>
    </location>
</feature>
<keyword evidence="2" id="KW-0472">Membrane</keyword>
<feature type="domain" description="Csf1 N-terminal" evidence="3">
    <location>
        <begin position="37"/>
        <end position="772"/>
    </location>
</feature>
<evidence type="ECO:0000313" key="11">
    <source>
        <dbReference type="EMBL" id="CAK9440755.1"/>
    </source>
</evidence>
<dbReference type="Proteomes" id="UP001497383">
    <property type="component" value="Chromosome 7"/>
</dbReference>
<dbReference type="EMBL" id="OZ022408">
    <property type="protein sequence ID" value="CAK9438874.1"/>
    <property type="molecule type" value="Genomic_DNA"/>
</dbReference>
<proteinExistence type="predicted"/>
<evidence type="ECO:0000256" key="2">
    <source>
        <dbReference type="SAM" id="Phobius"/>
    </source>
</evidence>
<evidence type="ECO:0008006" key="15">
    <source>
        <dbReference type="Google" id="ProtNLM"/>
    </source>
</evidence>
<evidence type="ECO:0000259" key="3">
    <source>
        <dbReference type="Pfam" id="PF21678"/>
    </source>
</evidence>
<dbReference type="Proteomes" id="UP001497383">
    <property type="component" value="Chromosome 2"/>
</dbReference>
<dbReference type="PANTHER" id="PTHR32085">
    <property type="entry name" value="PROTEIN CSF1"/>
    <property type="match status" value="1"/>
</dbReference>
<gene>
    <name evidence="5" type="ORF">LODBEIA_P00210</name>
    <name evidence="6" type="ORF">LODBEIA_P11470</name>
    <name evidence="7" type="ORF">LODBEIA_P11880</name>
    <name evidence="8" type="ORF">LODBEIA_P20990</name>
    <name evidence="9" type="ORF">LODBEIA_P30980</name>
    <name evidence="10" type="ORF">LODBEIA_P39070</name>
    <name evidence="11" type="ORF">LODBEIA_P47170</name>
    <name evidence="12" type="ORF">LODBEIA_P47580</name>
    <name evidence="13" type="ORF">LODBEIA_P57410</name>
</gene>
<keyword evidence="2" id="KW-0812">Transmembrane</keyword>
<dbReference type="EMBL" id="OZ022406">
    <property type="protein sequence ID" value="CAK9437721.1"/>
    <property type="molecule type" value="Genomic_DNA"/>
</dbReference>
<evidence type="ECO:0000313" key="5">
    <source>
        <dbReference type="EMBL" id="CAK9435294.1"/>
    </source>
</evidence>
<evidence type="ECO:0000313" key="6">
    <source>
        <dbReference type="EMBL" id="CAK9436623.1"/>
    </source>
</evidence>
<dbReference type="EMBL" id="OZ022411">
    <property type="protein sequence ID" value="CAK9441873.1"/>
    <property type="molecule type" value="Genomic_DNA"/>
</dbReference>
<evidence type="ECO:0000313" key="13">
    <source>
        <dbReference type="EMBL" id="CAK9441873.1"/>
    </source>
</evidence>
<dbReference type="Proteomes" id="UP001497383">
    <property type="component" value="Chromosome 1"/>
</dbReference>
<dbReference type="Proteomes" id="UP001497383">
    <property type="component" value="Chromosome 4"/>
</dbReference>
<feature type="transmembrane region" description="Helical" evidence="2">
    <location>
        <begin position="20"/>
        <end position="39"/>
    </location>
</feature>
<evidence type="ECO:0000313" key="7">
    <source>
        <dbReference type="EMBL" id="CAK9436666.1"/>
    </source>
</evidence>
<name>A0ABP0ZTS1_9ASCO</name>
<keyword evidence="2" id="KW-1133">Transmembrane helix</keyword>
<sequence length="2923" mass="328685">MAFESQFIAVTSTSTIKVSFWIYLVDWVLALILGLGFIFYFHKLLGFLFSLLFKLILWTAYKTRIRVDAMKISPLAGRIFIKNLTITTSDATISILNVTLTWRYWLFRLTKLSNYYWDTDYEVGGVTQKQNDESPSRFVMVVDGLEIFIYNRTEAFDNIVEILKTGDNSATKETEKSFASSTSTSSGESSASHRNDKEGESIEFVRKSKSRSLMLFLWVLPLEIRVKKGAIVLGNVVTPSILVASFKSARGSIDVSKAPNSLDPYRLLHDLQFLQFQIAMKTNLGYDKHRYDTHPKDKSQRSHADMKRYKVWRRFTRAMQWVRKRLDQGREASRVDLPHNQWRGLKRYVGEFQEPEVLSPMSTNQEQYAKYSLILDSTMTRFIYYYDSPGVQTGIDSGEAPESGLEIEISHGTIHYGPWADQQRAPLQDMLFPPLAKDSTPNYAGVASEGSKKREYQGFKIAVIVRDDLVVRVPTREPSKDNDYISSGVPKTGRPFGWIELKLGEGSNVGVFTSYVTDKEDKWPNRLKMVFNMPEMRTSVNHDVLFLADSHEISADIGLPLSWNGKCTWTFDQVSLNARMFLLREHLLLFSDLFADFASGEPLPYEYFRPFVYNIQWKLINYELYLNVNDNNIINHPLDFSNNKYLSFEGKQMDCTVGIPMYGSLTKKSTVSYHVSTPKFNLNLHIPPWHTVNAFMAKTILVGSSGHFEVSGAYTFYSGVEINTSNCVEMNCIGDEVCLIFYGFAIRYLFTMRENYFGDHIHFKTFEEFNNRGGSTATEEDKAPAKDESYWGMLKVENDVDVLFTFQVRNGLIILPEHLYSCRSHVGLYFDMLDVDLRFTNYYMDMQADFSPVSGTVVHDFDEKMPFVDVGEYAQSHFATRADMHVDGFSVHSHRMFGIPPTELTFWCKWDFASGEWVIDGDPGIIRALKAGISNFGSGLSDHENALGELFPPAFDAANFSFRCPRFLFKLRPDVSSLLEFQMDDLLLSYNDMSNNRYSNRLSVSIPGITAKASTTCRHGDMKLVFYLQTSLTLVNICQKKDMMGRRAIQQLHMRNSDAPFHRAPFLLSEEYRDRFYDANKGSFMTSLSLPQVAIPLTEFTADVVLESGSSSVLHSSVDDVCPIGEQTYPTVVYDSEDFTPSYVVEPDTEYDNIIVELGALKAYICPEVFSLVFALMTKVMADVSMESLMDQIEVSTIESLNAMQKLSQSVKNFRVVNHECVVHLSMDVGSDVASMQRGGAAKRLELVLSNFSAAVSQKAFLAGEDVDDAQSEELSLAVHVECVSVTSLGEEGKNSAIVAEARDLELWADVRDGSIVGSADVNYLSFEVDMAEISNQIQSCQAVLQSINPALTILDTIEKNSFLQAKLIHELTLASVEHAIDHDPDVLTRPAYILRSKKDHMRNSDGWKIVAKLRHTLRSLPSSWLHNAMENLRDKGLSLNALEEVWVYFSNWRAWESNPQQRRQMLEGIFKGAGKSTPLQVDFVTSIHRVSVHCASLEEPAYFRLRDIYCTGTSSPPQGDVKKGINAALSVGSYEGKITNTFLQSLSRLNLGDLATKSHHSNQGAKEQSHIQVTVKVDHFDQSVELLNAAGTFSVRNCLTMFHKDDSESRLQVVSNIEMLEVALHAMKEQMLTQSCYKSNVVFVKLGSSMQVNVETEGTRTSLVSRRDRIMQVLQVLMAEDVPFVKGLASKDSGSPKSSPPAKPLFLSCTAKAKEIVWKIDLLDPLHFAGALTGFAISTTMKDGRVSTRVEFQRLKSNFCIDRHSVLELHSTELVSLCGVESAEDLMLLSSELSIGYLKLRFADVTRIMRFVSFQMPKLQEKLAKLHSLLSDGKGARHENKTNHLFRLKFKGEYLELAAVFNKASLGFSVEGTSFNVCNISVVQELENLPIAKEVPAYGDVVIPASRVSLVGKNIPLALSNIIALNLAVRLFNDTDSRNTRQSLQIESEFCRVALSESIVIASIKILDDILPMLPKQAKTSPKPRQDQVRNSVEMAIYSRFSAFQFLSYNFCMGWLFNDRSKDCPGVIIGAEKFFAATEESLGKFTLMGAYISLAHGGTANDFYSTRSERTSLNRAFLPNLQMIYMIEKQDKKSKHLRLSLNGDEIDVQFVSTSIGTFVEKSASSASRIQKYMERKSWLFDDKASEPKPARPSSDFKIPFQSVEFVSTFAGSNVLISRMEDEDLGEKKSLFLHAPAIKTIFKFSECLNGKKKLSGELVTSSSENTLFPQCVPVLVDIISSIKESMHKPESGKDKESTSKASNEVSRSDGFVLDDFAFDIAIRIERQQLTLSCEPTAKVAAVVGLEGILVQIGSNDSKGKSLHFSVLMDGVAASLQHVYSRDISASLKMERILLSSVLEFGRAGGMFSTGCVTNADAYVNVKQYQDVDLFKDIWFPKHLYDHHHDDESHHPGGHAATASTSSELAQNKNIAMKFREVSTTYAFPWVVVFVTNKVNVEVDFGQALGIFRLVIGNFWAVSKKSQDWSQDLKTGINEIDLSAEGRLGGSLLVRNVNLHTAIKWNIGGAETLDVPLVLISAGIAELSLKMSFDYHVIAIAYLDGFSMDIYNKKNEIALTKDHLIFVSKFKALEIYLTSLTASNFMDIGNTISRMNQDNKSSYKEILRDSSRGKSISQRMPSRSFSKHSLLKTVKKLDTQILVSIGHLLVHVYPSSMDNTKVLVLKLDESRAKFQQNEYGYGISNDLDLKFNDLTVSLSSMPPPPETFIETCTVAEFVSFAKQAKGGTIFVFPSFKISMRTFEKGQSNVIEYLFQSSFGGTVAVRWNLGSVNFIREMYNIHSSALSTRIEYKQNIQKKFDSPVKEEPPALSTLKQQLGEGDSTKEIDNAIKETMEKVEIQSKYRYSPLAPPIIEAPQLKELGNATPPLEWFGLNRDKFPNFTHELVIVNLQRLVHEVETQYSKMLGKM</sequence>
<protein>
    <recommendedName>
        <fullName evidence="15">Protein CSF1</fullName>
    </recommendedName>
</protein>
<dbReference type="InterPro" id="IPR056779">
    <property type="entry name" value="Csf1_C"/>
</dbReference>
<evidence type="ECO:0000313" key="9">
    <source>
        <dbReference type="EMBL" id="CAK9438874.1"/>
    </source>
</evidence>
<dbReference type="InterPro" id="IPR029636">
    <property type="entry name" value="Csf1"/>
</dbReference>
<evidence type="ECO:0000256" key="1">
    <source>
        <dbReference type="SAM" id="MobiDB-lite"/>
    </source>
</evidence>
<dbReference type="RefSeq" id="XP_066826959.1">
    <property type="nucleotide sequence ID" value="XM_066972061.1"/>
</dbReference>
<dbReference type="Pfam" id="PF21678">
    <property type="entry name" value="Csf1_N"/>
    <property type="match status" value="2"/>
</dbReference>
<dbReference type="EMBL" id="OZ022408">
    <property type="protein sequence ID" value="CAK9439807.1"/>
    <property type="molecule type" value="Genomic_DNA"/>
</dbReference>
<dbReference type="Proteomes" id="UP001497383">
    <property type="component" value="Chromosome 5"/>
</dbReference>
<dbReference type="Pfam" id="PF25038">
    <property type="entry name" value="Csf1_C"/>
    <property type="match status" value="1"/>
</dbReference>
<dbReference type="PANTHER" id="PTHR32085:SF3">
    <property type="entry name" value="PROTEIN CSF1"/>
    <property type="match status" value="1"/>
</dbReference>
<feature type="domain" description="Csf1 N-terminal" evidence="3">
    <location>
        <begin position="796"/>
        <end position="1108"/>
    </location>
</feature>
<dbReference type="GeneID" id="92205217"/>
<evidence type="ECO:0000313" key="12">
    <source>
        <dbReference type="EMBL" id="CAK9440889.1"/>
    </source>
</evidence>
<reference evidence="13 14" key="1">
    <citation type="submission" date="2024-03" db="EMBL/GenBank/DDBJ databases">
        <authorList>
            <person name="Brejova B."/>
        </authorList>
    </citation>
    <scope>NUCLEOTIDE SEQUENCE [LARGE SCALE GENOMIC DNA]</scope>
    <source>
        <strain evidence="13 14">CBS 14171</strain>
    </source>
</reference>
<organism evidence="13 14">
    <name type="scientific">Lodderomyces beijingensis</name>
    <dbReference type="NCBI Taxonomy" id="1775926"/>
    <lineage>
        <taxon>Eukaryota</taxon>
        <taxon>Fungi</taxon>
        <taxon>Dikarya</taxon>
        <taxon>Ascomycota</taxon>
        <taxon>Saccharomycotina</taxon>
        <taxon>Pichiomycetes</taxon>
        <taxon>Debaryomycetaceae</taxon>
        <taxon>Candida/Lodderomyces clade</taxon>
        <taxon>Lodderomyces</taxon>
    </lineage>
</organism>
<feature type="domain" description="Csf1 C-terminal region" evidence="4">
    <location>
        <begin position="1776"/>
        <end position="2922"/>
    </location>
</feature>
<feature type="compositionally biased region" description="Basic and acidic residues" evidence="1">
    <location>
        <begin position="191"/>
        <end position="201"/>
    </location>
</feature>
<accession>A0ABP0ZTS1</accession>